<reference evidence="5" key="2">
    <citation type="journal article" date="2022" name="Hortic Res">
        <title>The genome of Dioscorea zingiberensis sheds light on the biosynthesis, origin and evolution of the medicinally important diosgenin saponins.</title>
        <authorList>
            <person name="Li Y."/>
            <person name="Tan C."/>
            <person name="Li Z."/>
            <person name="Guo J."/>
            <person name="Li S."/>
            <person name="Chen X."/>
            <person name="Wang C."/>
            <person name="Dai X."/>
            <person name="Yang H."/>
            <person name="Song W."/>
            <person name="Hou L."/>
            <person name="Xu J."/>
            <person name="Tong Z."/>
            <person name="Xu A."/>
            <person name="Yuan X."/>
            <person name="Wang W."/>
            <person name="Yang Q."/>
            <person name="Chen L."/>
            <person name="Sun Z."/>
            <person name="Wang K."/>
            <person name="Pan B."/>
            <person name="Chen J."/>
            <person name="Bao Y."/>
            <person name="Liu F."/>
            <person name="Qi X."/>
            <person name="Gang D.R."/>
            <person name="Wen J."/>
            <person name="Li J."/>
        </authorList>
    </citation>
    <scope>NUCLEOTIDE SEQUENCE</scope>
    <source>
        <strain evidence="5">Dzin_1.0</strain>
    </source>
</reference>
<evidence type="ECO:0000256" key="2">
    <source>
        <dbReference type="ARBA" id="ARBA00022737"/>
    </source>
</evidence>
<keyword evidence="2" id="KW-0677">Repeat</keyword>
<evidence type="ECO:0008006" key="7">
    <source>
        <dbReference type="Google" id="ProtNLM"/>
    </source>
</evidence>
<feature type="repeat" description="PPR" evidence="3">
    <location>
        <begin position="294"/>
        <end position="328"/>
    </location>
</feature>
<dbReference type="Pfam" id="PF13041">
    <property type="entry name" value="PPR_2"/>
    <property type="match status" value="1"/>
</dbReference>
<evidence type="ECO:0000313" key="5">
    <source>
        <dbReference type="EMBL" id="KAJ0985342.1"/>
    </source>
</evidence>
<dbReference type="InterPro" id="IPR011990">
    <property type="entry name" value="TPR-like_helical_dom_sf"/>
</dbReference>
<evidence type="ECO:0000313" key="6">
    <source>
        <dbReference type="Proteomes" id="UP001085076"/>
    </source>
</evidence>
<dbReference type="Pfam" id="PF13812">
    <property type="entry name" value="PPR_3"/>
    <property type="match status" value="1"/>
</dbReference>
<proteinExistence type="inferred from homology"/>
<dbReference type="InterPro" id="IPR050667">
    <property type="entry name" value="PPR-containing_protein"/>
</dbReference>
<comment type="similarity">
    <text evidence="1">Belongs to the PPR family. P subfamily.</text>
</comment>
<evidence type="ECO:0000256" key="1">
    <source>
        <dbReference type="ARBA" id="ARBA00007626"/>
    </source>
</evidence>
<dbReference type="PANTHER" id="PTHR47939:SF13">
    <property type="entry name" value="OS03G0201400 PROTEIN"/>
    <property type="match status" value="1"/>
</dbReference>
<reference evidence="5" key="1">
    <citation type="submission" date="2021-03" db="EMBL/GenBank/DDBJ databases">
        <authorList>
            <person name="Li Z."/>
            <person name="Yang C."/>
        </authorList>
    </citation>
    <scope>NUCLEOTIDE SEQUENCE</scope>
    <source>
        <strain evidence="5">Dzin_1.0</strain>
        <tissue evidence="5">Leaf</tissue>
    </source>
</reference>
<organism evidence="5 6">
    <name type="scientific">Dioscorea zingiberensis</name>
    <dbReference type="NCBI Taxonomy" id="325984"/>
    <lineage>
        <taxon>Eukaryota</taxon>
        <taxon>Viridiplantae</taxon>
        <taxon>Streptophyta</taxon>
        <taxon>Embryophyta</taxon>
        <taxon>Tracheophyta</taxon>
        <taxon>Spermatophyta</taxon>
        <taxon>Magnoliopsida</taxon>
        <taxon>Liliopsida</taxon>
        <taxon>Dioscoreales</taxon>
        <taxon>Dioscoreaceae</taxon>
        <taxon>Dioscorea</taxon>
    </lineage>
</organism>
<feature type="compositionally biased region" description="Basic residues" evidence="4">
    <location>
        <begin position="406"/>
        <end position="419"/>
    </location>
</feature>
<dbReference type="EMBL" id="JAGGNH010000001">
    <property type="protein sequence ID" value="KAJ0985342.1"/>
    <property type="molecule type" value="Genomic_DNA"/>
</dbReference>
<comment type="caution">
    <text evidence="5">The sequence shown here is derived from an EMBL/GenBank/DDBJ whole genome shotgun (WGS) entry which is preliminary data.</text>
</comment>
<feature type="repeat" description="PPR" evidence="3">
    <location>
        <begin position="259"/>
        <end position="293"/>
    </location>
</feature>
<accession>A0A9D5D6H0</accession>
<name>A0A9D5D6H0_9LILI</name>
<dbReference type="PANTHER" id="PTHR47939">
    <property type="entry name" value="MEMBRANE-ASSOCIATED SALT-INDUCIBLE PROTEIN-LIKE"/>
    <property type="match status" value="1"/>
</dbReference>
<sequence>MVNLQFIYSFGCFLKNFFSLSQTLLSYLRIAGYSGFPYPEMIRRLATLASLEKFTYKLTRTIQNPILCDDIRMNAVARFMPTLVHCHCRSIMTQVPNSEQQVIKALELFINSANDETVSMKKLCSSYIEKLCESGNVADAVFVLRHLHDRNTHVDLTSYNILLAASCEENQFDVFSEIFKDLLLSKLPPDSTSYSSVAKVFHKTSDSDLLKFIREVAEITVCRVPTVMNRIIFVTAESGQITKSKMIFEEMKNLNLKMDTVTFNTHLVILGRAGQVDQMLSEFASMKYLGYTPDSVTYNTLVNCLRRLGRLELCKLFAREMFDKGFELELQTYTALVDVLGRAGHITDAMRMFDELKKSHNPSIYVYRALISNLKKAGKFDLALDLLNEMNSSTSKLVGPKEFKERRKSKRNTVKGAKF</sequence>
<dbReference type="Pfam" id="PF01535">
    <property type="entry name" value="PPR"/>
    <property type="match status" value="1"/>
</dbReference>
<protein>
    <recommendedName>
        <fullName evidence="7">Pentatricopeptide repeat-containing protein</fullName>
    </recommendedName>
</protein>
<gene>
    <name evidence="5" type="ORF">J5N97_003698</name>
</gene>
<feature type="repeat" description="PPR" evidence="3">
    <location>
        <begin position="155"/>
        <end position="189"/>
    </location>
</feature>
<feature type="region of interest" description="Disordered" evidence="4">
    <location>
        <begin position="399"/>
        <end position="419"/>
    </location>
</feature>
<dbReference type="NCBIfam" id="TIGR00756">
    <property type="entry name" value="PPR"/>
    <property type="match status" value="3"/>
</dbReference>
<dbReference type="AlphaFoldDB" id="A0A9D5D6H0"/>
<dbReference type="Proteomes" id="UP001085076">
    <property type="component" value="Miscellaneous, Linkage group lg01"/>
</dbReference>
<feature type="repeat" description="PPR" evidence="3">
    <location>
        <begin position="329"/>
        <end position="363"/>
    </location>
</feature>
<dbReference type="Gene3D" id="1.25.40.10">
    <property type="entry name" value="Tetratricopeptide repeat domain"/>
    <property type="match status" value="2"/>
</dbReference>
<dbReference type="PROSITE" id="PS51375">
    <property type="entry name" value="PPR"/>
    <property type="match status" value="4"/>
</dbReference>
<keyword evidence="6" id="KW-1185">Reference proteome</keyword>
<evidence type="ECO:0000256" key="3">
    <source>
        <dbReference type="PROSITE-ProRule" id="PRU00708"/>
    </source>
</evidence>
<dbReference type="OrthoDB" id="185373at2759"/>
<dbReference type="InterPro" id="IPR002885">
    <property type="entry name" value="PPR_rpt"/>
</dbReference>
<evidence type="ECO:0000256" key="4">
    <source>
        <dbReference type="SAM" id="MobiDB-lite"/>
    </source>
</evidence>